<name>A0A167C0I6_9GAMM</name>
<dbReference type="EMBL" id="AUXZ01000105">
    <property type="protein sequence ID" value="KZN47104.1"/>
    <property type="molecule type" value="Genomic_DNA"/>
</dbReference>
<accession>A0A167C0I6</accession>
<gene>
    <name evidence="1" type="ORF">N476_23975</name>
</gene>
<proteinExistence type="predicted"/>
<sequence length="298" mass="34261">MDNSQNKLIDLMDAMYVTVGNMREAHWLGDPQCGSEGTLAQEQVLYDRYQSLRQELVSLNPDYINANAFIVNRYGEQLSFAQAQEVMNIKINAFESGNIKRAEIHAQEALLQHQQQLTEQRKHQQEDEAKSQAQALLELKQSLAPWRNTEEVTKPEETELQKHQRLQSLAQSHKCVSYIDSFQELYQALRSGVAFDELTKYLVAPEKDEGLYTLLCVVDDLVLYQGTERNLAPGSHFSRLLALQYEPQRYYERYTPLPSGAFALVEKKRIAVKMATDLAFQPIDAMQEVLVFRLLDNK</sequence>
<dbReference type="Proteomes" id="UP000076503">
    <property type="component" value="Unassembled WGS sequence"/>
</dbReference>
<dbReference type="OrthoDB" id="6309534at2"/>
<dbReference type="PATRIC" id="fig|1365251.3.peg.4267"/>
<dbReference type="AlphaFoldDB" id="A0A167C0I6"/>
<dbReference type="RefSeq" id="WP_063363485.1">
    <property type="nucleotide sequence ID" value="NZ_AUXZ01000105.1"/>
</dbReference>
<evidence type="ECO:0000313" key="2">
    <source>
        <dbReference type="Proteomes" id="UP000076503"/>
    </source>
</evidence>
<protein>
    <submittedName>
        <fullName evidence="1">Uncharacterized protein</fullName>
    </submittedName>
</protein>
<reference evidence="1 2" key="1">
    <citation type="submission" date="2013-07" db="EMBL/GenBank/DDBJ databases">
        <title>Comparative Genomic and Metabolomic Analysis of Twelve Strains of Pseudoalteromonas luteoviolacea.</title>
        <authorList>
            <person name="Vynne N.G."/>
            <person name="Mansson M."/>
            <person name="Gram L."/>
        </authorList>
    </citation>
    <scope>NUCLEOTIDE SEQUENCE [LARGE SCALE GENOMIC DNA]</scope>
    <source>
        <strain evidence="1 2">H33</strain>
    </source>
</reference>
<evidence type="ECO:0000313" key="1">
    <source>
        <dbReference type="EMBL" id="KZN47104.1"/>
    </source>
</evidence>
<organism evidence="1 2">
    <name type="scientific">Pseudoalteromonas luteoviolacea H33</name>
    <dbReference type="NCBI Taxonomy" id="1365251"/>
    <lineage>
        <taxon>Bacteria</taxon>
        <taxon>Pseudomonadati</taxon>
        <taxon>Pseudomonadota</taxon>
        <taxon>Gammaproteobacteria</taxon>
        <taxon>Alteromonadales</taxon>
        <taxon>Pseudoalteromonadaceae</taxon>
        <taxon>Pseudoalteromonas</taxon>
    </lineage>
</organism>
<comment type="caution">
    <text evidence="1">The sequence shown here is derived from an EMBL/GenBank/DDBJ whole genome shotgun (WGS) entry which is preliminary data.</text>
</comment>